<dbReference type="AlphaFoldDB" id="A0A437MQ71"/>
<dbReference type="PANTHER" id="PTHR47199:SF2">
    <property type="entry name" value="PHOTOSYSTEM II STABILITY_ASSEMBLY FACTOR HCF136, CHLOROPLASTIC"/>
    <property type="match status" value="1"/>
</dbReference>
<dbReference type="InterPro" id="IPR015943">
    <property type="entry name" value="WD40/YVTN_repeat-like_dom_sf"/>
</dbReference>
<proteinExistence type="predicted"/>
<evidence type="ECO:0000256" key="1">
    <source>
        <dbReference type="ARBA" id="ARBA00022531"/>
    </source>
</evidence>
<dbReference type="RefSeq" id="WP_127706408.1">
    <property type="nucleotide sequence ID" value="NZ_SACK01000007.1"/>
</dbReference>
<protein>
    <submittedName>
        <fullName evidence="4">Oxidoreductase</fullName>
    </submittedName>
</protein>
<keyword evidence="1" id="KW-0602">Photosynthesis</keyword>
<dbReference type="Pfam" id="PF14870">
    <property type="entry name" value="PSII_BNR"/>
    <property type="match status" value="1"/>
</dbReference>
<evidence type="ECO:0000259" key="3">
    <source>
        <dbReference type="Pfam" id="PF14870"/>
    </source>
</evidence>
<dbReference type="PANTHER" id="PTHR47199">
    <property type="entry name" value="PHOTOSYSTEM II STABILITY/ASSEMBLY FACTOR HCF136, CHLOROPLASTIC"/>
    <property type="match status" value="1"/>
</dbReference>
<dbReference type="InterPro" id="IPR028203">
    <property type="entry name" value="PSII_CF48-like_dom"/>
</dbReference>
<evidence type="ECO:0000313" key="5">
    <source>
        <dbReference type="Proteomes" id="UP000282759"/>
    </source>
</evidence>
<evidence type="ECO:0000256" key="2">
    <source>
        <dbReference type="ARBA" id="ARBA00023276"/>
    </source>
</evidence>
<keyword evidence="5" id="KW-1185">Reference proteome</keyword>
<dbReference type="GO" id="GO:0009523">
    <property type="term" value="C:photosystem II"/>
    <property type="evidence" value="ECO:0007669"/>
    <property type="project" value="UniProtKB-KW"/>
</dbReference>
<name>A0A437MQ71_9SPHI</name>
<dbReference type="OrthoDB" id="9813892at2"/>
<evidence type="ECO:0000313" key="4">
    <source>
        <dbReference type="EMBL" id="RVT99771.1"/>
    </source>
</evidence>
<dbReference type="EMBL" id="SACK01000007">
    <property type="protein sequence ID" value="RVT99771.1"/>
    <property type="molecule type" value="Genomic_DNA"/>
</dbReference>
<dbReference type="Proteomes" id="UP000282759">
    <property type="component" value="Unassembled WGS sequence"/>
</dbReference>
<sequence>MNNFIRNSITIFFIVIVIKSEAQKINILHTKTGISLRGLTVVDDNTAWVSGSKGSVGLTTDGGKTWRWQQVKGFESADFRDVDAFDDKEAIIIASGSPALILKTVDSGVNWKVCYRNNDSLYFLDAMDFINKKHGWVIGDPVNGKFLLLETKDAGNKWVERQDISPEAITNEAAFAASGTCFRADKSNLYLVTGGVKSRLLVFNSFDIKNFNIPIKRGKASQGAFSLAIHYNKYVIVGGDYANDKNTDSVACSVTKVETVLSRKGPLGYQSCVEYCNGTTYLATGTSGSNLSINDGKSWEQIDNRSFNVCRKARKGKLILLAGNDGRIAEFK</sequence>
<organism evidence="4 5">
    <name type="scientific">Mucilaginibacter limnophilus</name>
    <dbReference type="NCBI Taxonomy" id="1932778"/>
    <lineage>
        <taxon>Bacteria</taxon>
        <taxon>Pseudomonadati</taxon>
        <taxon>Bacteroidota</taxon>
        <taxon>Sphingobacteriia</taxon>
        <taxon>Sphingobacteriales</taxon>
        <taxon>Sphingobacteriaceae</taxon>
        <taxon>Mucilaginibacter</taxon>
    </lineage>
</organism>
<dbReference type="GO" id="GO:0015979">
    <property type="term" value="P:photosynthesis"/>
    <property type="evidence" value="ECO:0007669"/>
    <property type="project" value="UniProtKB-KW"/>
</dbReference>
<feature type="domain" description="Photosynthesis system II assembly factor Ycf48/Hcf136-like" evidence="3">
    <location>
        <begin position="36"/>
        <end position="112"/>
    </location>
</feature>
<reference evidence="4 5" key="1">
    <citation type="submission" date="2019-01" db="EMBL/GenBank/DDBJ databases">
        <authorList>
            <person name="Chen W.-M."/>
        </authorList>
    </citation>
    <scope>NUCLEOTIDE SEQUENCE [LARGE SCALE GENOMIC DNA]</scope>
    <source>
        <strain evidence="4 5">YBJ-36</strain>
    </source>
</reference>
<gene>
    <name evidence="4" type="ORF">EOD41_15110</name>
</gene>
<dbReference type="SUPFAM" id="SSF110296">
    <property type="entry name" value="Oligoxyloglucan reducing end-specific cellobiohydrolase"/>
    <property type="match status" value="1"/>
</dbReference>
<accession>A0A437MQ71</accession>
<keyword evidence="2" id="KW-0604">Photosystem II</keyword>
<dbReference type="Gene3D" id="2.130.10.10">
    <property type="entry name" value="YVTN repeat-like/Quinoprotein amine dehydrogenase"/>
    <property type="match status" value="1"/>
</dbReference>
<comment type="caution">
    <text evidence="4">The sequence shown here is derived from an EMBL/GenBank/DDBJ whole genome shotgun (WGS) entry which is preliminary data.</text>
</comment>